<gene>
    <name evidence="2" type="ORF">E4U13_008094</name>
</gene>
<organism evidence="2 3">
    <name type="scientific">Claviceps humidiphila</name>
    <dbReference type="NCBI Taxonomy" id="1294629"/>
    <lineage>
        <taxon>Eukaryota</taxon>
        <taxon>Fungi</taxon>
        <taxon>Dikarya</taxon>
        <taxon>Ascomycota</taxon>
        <taxon>Pezizomycotina</taxon>
        <taxon>Sordariomycetes</taxon>
        <taxon>Hypocreomycetidae</taxon>
        <taxon>Hypocreales</taxon>
        <taxon>Clavicipitaceae</taxon>
        <taxon>Claviceps</taxon>
    </lineage>
</organism>
<dbReference type="EMBL" id="SRQM01000089">
    <property type="protein sequence ID" value="KAG6118994.1"/>
    <property type="molecule type" value="Genomic_DNA"/>
</dbReference>
<evidence type="ECO:0000256" key="1">
    <source>
        <dbReference type="SAM" id="MobiDB-lite"/>
    </source>
</evidence>
<sequence>MPTKKRGRDQRSPGTKVMHRKTANRVFDNIADIFKTLHPSKKKNWNQKRVRNKHDDLAGTYKQWVTASKYSGCHADRMTGKLEYDPKEQENMILRHGPYMAKTFKKGLPCYENFHKDQYDEVFSDVIPTGNGIGELHDVVAPSPVADEQEDLAAHGSYDSDFPSDEEPNATCDEVSQTVVLESYPFVGWVAQLDSTLTGRYTTDMEDTLVPKSIPSSRTTKGKTTSTAPASSSKKPGAQKRVEARGRSKRSGRFLRIVLKFAGHPVGMTARVFTGSDPLFDVVKDTIGGLSLGLRNSLFRRASRSSSSSLNTSSRDQAPPLAVVGSPGGCESLVAGVFDILM</sequence>
<feature type="compositionally biased region" description="Low complexity" evidence="1">
    <location>
        <begin position="215"/>
        <end position="236"/>
    </location>
</feature>
<feature type="region of interest" description="Disordered" evidence="1">
    <location>
        <begin position="303"/>
        <end position="322"/>
    </location>
</feature>
<name>A0A9P7Q2P4_9HYPO</name>
<feature type="region of interest" description="Disordered" evidence="1">
    <location>
        <begin position="1"/>
        <end position="20"/>
    </location>
</feature>
<comment type="caution">
    <text evidence="2">The sequence shown here is derived from an EMBL/GenBank/DDBJ whole genome shotgun (WGS) entry which is preliminary data.</text>
</comment>
<keyword evidence="3" id="KW-1185">Reference proteome</keyword>
<evidence type="ECO:0000313" key="2">
    <source>
        <dbReference type="EMBL" id="KAG6118994.1"/>
    </source>
</evidence>
<proteinExistence type="predicted"/>
<evidence type="ECO:0000313" key="3">
    <source>
        <dbReference type="Proteomes" id="UP000732380"/>
    </source>
</evidence>
<reference evidence="2 3" key="1">
    <citation type="journal article" date="2020" name="bioRxiv">
        <title>Whole genome comparisons of ergot fungi reveals the divergence and evolution of species within the genus Claviceps are the result of varying mechanisms driving genome evolution and host range expansion.</title>
        <authorList>
            <person name="Wyka S.A."/>
            <person name="Mondo S.J."/>
            <person name="Liu M."/>
            <person name="Dettman J."/>
            <person name="Nalam V."/>
            <person name="Broders K.D."/>
        </authorList>
    </citation>
    <scope>NUCLEOTIDE SEQUENCE [LARGE SCALE GENOMIC DNA]</scope>
    <source>
        <strain evidence="2 3">LM576</strain>
    </source>
</reference>
<dbReference type="AlphaFoldDB" id="A0A9P7Q2P4"/>
<accession>A0A9P7Q2P4</accession>
<dbReference type="Proteomes" id="UP000732380">
    <property type="component" value="Unassembled WGS sequence"/>
</dbReference>
<feature type="region of interest" description="Disordered" evidence="1">
    <location>
        <begin position="208"/>
        <end position="248"/>
    </location>
</feature>
<protein>
    <submittedName>
        <fullName evidence="2">Uncharacterized protein</fullName>
    </submittedName>
</protein>
<feature type="compositionally biased region" description="Low complexity" evidence="1">
    <location>
        <begin position="303"/>
        <end position="315"/>
    </location>
</feature>